<sequence>MKRFSLRHGFTLTEVLVVIVAAAVLLTLALPMLLSMRENSRRMTCEYRLTQIGVAMAEYQLTNEHYPAGTIDSQSPIQNVAEGFHQNWIIALLADLDQQALADQIDPDASVYAAANAAPRETPLSIVRCPSAASTALPTTSNYAGIYSSQEVPIDEQNDGMLFLNRGVMPEEIDGGLEYTLFVGEKLSDPAEDLGWMSGTRATIRNVDHPLGDGSNIDSIPTDANGEPNRLWVGGLASRHPGGVNLLLGSGRVRFYSASGDQEVLQQMARRSKELAETDDTEIAVETSE</sequence>
<feature type="transmembrane region" description="Helical" evidence="1">
    <location>
        <begin position="15"/>
        <end position="34"/>
    </location>
</feature>
<dbReference type="PANTHER" id="PTHR30093">
    <property type="entry name" value="GENERAL SECRETION PATHWAY PROTEIN G"/>
    <property type="match status" value="1"/>
</dbReference>
<evidence type="ECO:0000313" key="4">
    <source>
        <dbReference type="Proteomes" id="UP000319557"/>
    </source>
</evidence>
<dbReference type="InterPro" id="IPR012902">
    <property type="entry name" value="N_methyl_site"/>
</dbReference>
<dbReference type="SUPFAM" id="SSF54523">
    <property type="entry name" value="Pili subunits"/>
    <property type="match status" value="1"/>
</dbReference>
<keyword evidence="1" id="KW-0472">Membrane</keyword>
<dbReference type="Proteomes" id="UP000319557">
    <property type="component" value="Chromosome"/>
</dbReference>
<gene>
    <name evidence="3" type="ORF">EC9_48580</name>
</gene>
<evidence type="ECO:0000313" key="3">
    <source>
        <dbReference type="EMBL" id="QDS90644.1"/>
    </source>
</evidence>
<dbReference type="EMBL" id="CP036261">
    <property type="protein sequence ID" value="QDS90644.1"/>
    <property type="molecule type" value="Genomic_DNA"/>
</dbReference>
<feature type="domain" description="DUF1559" evidence="2">
    <location>
        <begin position="35"/>
        <end position="263"/>
    </location>
</feature>
<dbReference type="RefSeq" id="WP_218934374.1">
    <property type="nucleotide sequence ID" value="NZ_CP036261.1"/>
</dbReference>
<keyword evidence="4" id="KW-1185">Reference proteome</keyword>
<name>A0A517M6Y7_9BACT</name>
<organism evidence="3 4">
    <name type="scientific">Rosistilla ulvae</name>
    <dbReference type="NCBI Taxonomy" id="1930277"/>
    <lineage>
        <taxon>Bacteria</taxon>
        <taxon>Pseudomonadati</taxon>
        <taxon>Planctomycetota</taxon>
        <taxon>Planctomycetia</taxon>
        <taxon>Pirellulales</taxon>
        <taxon>Pirellulaceae</taxon>
        <taxon>Rosistilla</taxon>
    </lineage>
</organism>
<proteinExistence type="predicted"/>
<dbReference type="PANTHER" id="PTHR30093:SF2">
    <property type="entry name" value="TYPE II SECRETION SYSTEM PROTEIN H"/>
    <property type="match status" value="1"/>
</dbReference>
<dbReference type="InterPro" id="IPR011453">
    <property type="entry name" value="DUF1559"/>
</dbReference>
<accession>A0A517M6Y7</accession>
<dbReference type="InterPro" id="IPR045584">
    <property type="entry name" value="Pilin-like"/>
</dbReference>
<evidence type="ECO:0000256" key="1">
    <source>
        <dbReference type="SAM" id="Phobius"/>
    </source>
</evidence>
<dbReference type="Pfam" id="PF07596">
    <property type="entry name" value="SBP_bac_10"/>
    <property type="match status" value="1"/>
</dbReference>
<protein>
    <recommendedName>
        <fullName evidence="2">DUF1559 domain-containing protein</fullName>
    </recommendedName>
</protein>
<keyword evidence="1" id="KW-1133">Transmembrane helix</keyword>
<dbReference type="AlphaFoldDB" id="A0A517M6Y7"/>
<evidence type="ECO:0000259" key="2">
    <source>
        <dbReference type="Pfam" id="PF07596"/>
    </source>
</evidence>
<dbReference type="KEGG" id="ruv:EC9_48580"/>
<dbReference type="Gene3D" id="3.30.700.10">
    <property type="entry name" value="Glycoprotein, Type 4 Pilin"/>
    <property type="match status" value="1"/>
</dbReference>
<keyword evidence="1" id="KW-0812">Transmembrane</keyword>
<dbReference type="NCBIfam" id="TIGR02532">
    <property type="entry name" value="IV_pilin_GFxxxE"/>
    <property type="match status" value="1"/>
</dbReference>
<reference evidence="3 4" key="1">
    <citation type="submission" date="2019-02" db="EMBL/GenBank/DDBJ databases">
        <title>Deep-cultivation of Planctomycetes and their phenomic and genomic characterization uncovers novel biology.</title>
        <authorList>
            <person name="Wiegand S."/>
            <person name="Jogler M."/>
            <person name="Boedeker C."/>
            <person name="Pinto D."/>
            <person name="Vollmers J."/>
            <person name="Rivas-Marin E."/>
            <person name="Kohn T."/>
            <person name="Peeters S.H."/>
            <person name="Heuer A."/>
            <person name="Rast P."/>
            <person name="Oberbeckmann S."/>
            <person name="Bunk B."/>
            <person name="Jeske O."/>
            <person name="Meyerdierks A."/>
            <person name="Storesund J.E."/>
            <person name="Kallscheuer N."/>
            <person name="Luecker S."/>
            <person name="Lage O.M."/>
            <person name="Pohl T."/>
            <person name="Merkel B.J."/>
            <person name="Hornburger P."/>
            <person name="Mueller R.-W."/>
            <person name="Bruemmer F."/>
            <person name="Labrenz M."/>
            <person name="Spormann A.M."/>
            <person name="Op den Camp H."/>
            <person name="Overmann J."/>
            <person name="Amann R."/>
            <person name="Jetten M.S.M."/>
            <person name="Mascher T."/>
            <person name="Medema M.H."/>
            <person name="Devos D.P."/>
            <person name="Kaster A.-K."/>
            <person name="Ovreas L."/>
            <person name="Rohde M."/>
            <person name="Galperin M.Y."/>
            <person name="Jogler C."/>
        </authorList>
    </citation>
    <scope>NUCLEOTIDE SEQUENCE [LARGE SCALE GENOMIC DNA]</scope>
    <source>
        <strain evidence="3 4">EC9</strain>
    </source>
</reference>
<dbReference type="Pfam" id="PF07963">
    <property type="entry name" value="N_methyl"/>
    <property type="match status" value="1"/>
</dbReference>